<dbReference type="PANTHER" id="PTHR24349">
    <property type="entry name" value="SERINE/THREONINE-PROTEIN KINASE"/>
    <property type="match status" value="1"/>
</dbReference>
<feature type="domain" description="Protein kinase" evidence="7">
    <location>
        <begin position="1"/>
        <end position="157"/>
    </location>
</feature>
<reference evidence="9 10" key="1">
    <citation type="submission" date="2023-10" db="EMBL/GenBank/DDBJ databases">
        <title>Genomes of two closely related lineages of the louse Polyplax serrata with different host specificities.</title>
        <authorList>
            <person name="Martinu J."/>
            <person name="Tarabai H."/>
            <person name="Stefka J."/>
            <person name="Hypsa V."/>
        </authorList>
    </citation>
    <scope>NUCLEOTIDE SEQUENCE [LARGE SCALE GENOMIC DNA]</scope>
    <source>
        <strain evidence="9">HR10_N</strain>
    </source>
</reference>
<dbReference type="Gene3D" id="1.10.510.10">
    <property type="entry name" value="Transferase(Phosphotransferase) domain 1"/>
    <property type="match status" value="1"/>
</dbReference>
<keyword evidence="3" id="KW-0808">Transferase</keyword>
<keyword evidence="6" id="KW-0067">ATP-binding</keyword>
<dbReference type="InterPro" id="IPR011009">
    <property type="entry name" value="Kinase-like_dom_sf"/>
</dbReference>
<dbReference type="SUPFAM" id="SSF101288">
    <property type="entry name" value="L27 domain"/>
    <property type="match status" value="1"/>
</dbReference>
<keyword evidence="4" id="KW-0547">Nucleotide-binding</keyword>
<evidence type="ECO:0000256" key="3">
    <source>
        <dbReference type="ARBA" id="ARBA00022679"/>
    </source>
</evidence>
<feature type="domain" description="L27" evidence="8">
    <location>
        <begin position="219"/>
        <end position="266"/>
    </location>
</feature>
<dbReference type="Proteomes" id="UP001372834">
    <property type="component" value="Unassembled WGS sequence"/>
</dbReference>
<dbReference type="SMART" id="SM00220">
    <property type="entry name" value="S_TKc"/>
    <property type="match status" value="1"/>
</dbReference>
<dbReference type="PROSITE" id="PS51022">
    <property type="entry name" value="L27"/>
    <property type="match status" value="1"/>
</dbReference>
<dbReference type="GO" id="GO:0030054">
    <property type="term" value="C:cell junction"/>
    <property type="evidence" value="ECO:0007669"/>
    <property type="project" value="UniProtKB-ARBA"/>
</dbReference>
<dbReference type="Pfam" id="PF00069">
    <property type="entry name" value="Pkinase"/>
    <property type="match status" value="1"/>
</dbReference>
<dbReference type="InterPro" id="IPR036892">
    <property type="entry name" value="L27_dom_sf"/>
</dbReference>
<dbReference type="Gene3D" id="1.10.287.650">
    <property type="entry name" value="L27 domain"/>
    <property type="match status" value="1"/>
</dbReference>
<evidence type="ECO:0000256" key="5">
    <source>
        <dbReference type="ARBA" id="ARBA00022777"/>
    </source>
</evidence>
<dbReference type="EMBL" id="JAWJWE010000036">
    <property type="protein sequence ID" value="KAK6628190.1"/>
    <property type="molecule type" value="Genomic_DNA"/>
</dbReference>
<dbReference type="GO" id="GO:0004674">
    <property type="term" value="F:protein serine/threonine kinase activity"/>
    <property type="evidence" value="ECO:0007669"/>
    <property type="project" value="UniProtKB-KW"/>
</dbReference>
<evidence type="ECO:0000259" key="7">
    <source>
        <dbReference type="PROSITE" id="PS50011"/>
    </source>
</evidence>
<dbReference type="GO" id="GO:0005524">
    <property type="term" value="F:ATP binding"/>
    <property type="evidence" value="ECO:0007669"/>
    <property type="project" value="UniProtKB-KW"/>
</dbReference>
<dbReference type="Gene3D" id="6.10.140.620">
    <property type="match status" value="1"/>
</dbReference>
<organism evidence="9 10">
    <name type="scientific">Polyplax serrata</name>
    <name type="common">Common mouse louse</name>
    <dbReference type="NCBI Taxonomy" id="468196"/>
    <lineage>
        <taxon>Eukaryota</taxon>
        <taxon>Metazoa</taxon>
        <taxon>Ecdysozoa</taxon>
        <taxon>Arthropoda</taxon>
        <taxon>Hexapoda</taxon>
        <taxon>Insecta</taxon>
        <taxon>Pterygota</taxon>
        <taxon>Neoptera</taxon>
        <taxon>Paraneoptera</taxon>
        <taxon>Psocodea</taxon>
        <taxon>Troctomorpha</taxon>
        <taxon>Phthiraptera</taxon>
        <taxon>Anoplura</taxon>
        <taxon>Polyplacidae</taxon>
        <taxon>Polyplax</taxon>
    </lineage>
</organism>
<protein>
    <submittedName>
        <fullName evidence="9">Uncharacterized protein</fullName>
    </submittedName>
</protein>
<evidence type="ECO:0000256" key="4">
    <source>
        <dbReference type="ARBA" id="ARBA00022741"/>
    </source>
</evidence>
<dbReference type="InterPro" id="IPR004172">
    <property type="entry name" value="L27_dom"/>
</dbReference>
<dbReference type="InterPro" id="IPR014775">
    <property type="entry name" value="L27_C"/>
</dbReference>
<sequence length="266" mass="30268">MSGKGYIEFKFRSQAYGIKKCDLYRENINGKGSRVRKQNKGRKTKGKTLKLEECTNGKSRIGTPHFMAPEVIEKQLYGKPVDIWSAGVLLHILLSGTLPFLGTKERLHEGICRGKLYFNTPQWEFISDAAKDLVQRMLTTDYNQRITIHEVLNHKWVKDRDKSGTKIHLIETVEEMKKFNARRKLKGAVLAAVSSPKWSSFYSDPNGDGFSDYGEDEITSSAVSLVLDSLDDIHCLQEAPLKERDFLHSVLDDRQLHALLEVSILI</sequence>
<evidence type="ECO:0000259" key="8">
    <source>
        <dbReference type="PROSITE" id="PS51022"/>
    </source>
</evidence>
<proteinExistence type="inferred from homology"/>
<dbReference type="InterPro" id="IPR000719">
    <property type="entry name" value="Prot_kinase_dom"/>
</dbReference>
<evidence type="ECO:0000256" key="1">
    <source>
        <dbReference type="ARBA" id="ARBA00006692"/>
    </source>
</evidence>
<comment type="caution">
    <text evidence="9">The sequence shown here is derived from an EMBL/GenBank/DDBJ whole genome shotgun (WGS) entry which is preliminary data.</text>
</comment>
<comment type="similarity">
    <text evidence="1">Belongs to the protein kinase superfamily. CAMK Ser/Thr protein kinase family.</text>
</comment>
<dbReference type="AlphaFoldDB" id="A0AAN8S2E5"/>
<accession>A0AAN8S2E5</accession>
<keyword evidence="5" id="KW-0418">Kinase</keyword>
<gene>
    <name evidence="9" type="ORF">RUM43_002002</name>
</gene>
<dbReference type="Pfam" id="PF02828">
    <property type="entry name" value="L27"/>
    <property type="match status" value="1"/>
</dbReference>
<name>A0AAN8S2E5_POLSC</name>
<evidence type="ECO:0000313" key="10">
    <source>
        <dbReference type="Proteomes" id="UP001372834"/>
    </source>
</evidence>
<dbReference type="PROSITE" id="PS50011">
    <property type="entry name" value="PROTEIN_KINASE_DOM"/>
    <property type="match status" value="1"/>
</dbReference>
<evidence type="ECO:0000313" key="9">
    <source>
        <dbReference type="EMBL" id="KAK6628190.1"/>
    </source>
</evidence>
<dbReference type="InterPro" id="IPR050205">
    <property type="entry name" value="CDPK_Ser/Thr_kinases"/>
</dbReference>
<keyword evidence="2" id="KW-0723">Serine/threonine-protein kinase</keyword>
<dbReference type="SUPFAM" id="SSF56112">
    <property type="entry name" value="Protein kinase-like (PK-like)"/>
    <property type="match status" value="1"/>
</dbReference>
<evidence type="ECO:0000256" key="6">
    <source>
        <dbReference type="ARBA" id="ARBA00022840"/>
    </source>
</evidence>
<evidence type="ECO:0000256" key="2">
    <source>
        <dbReference type="ARBA" id="ARBA00022527"/>
    </source>
</evidence>